<dbReference type="AlphaFoldDB" id="A0A123TC51"/>
<dbReference type="EMBL" id="FIHD01000042">
    <property type="protein sequence ID" value="CYV12677.1"/>
    <property type="molecule type" value="Genomic_DNA"/>
</dbReference>
<sequence length="81" mass="9777">MTNKRETRLHFQEESNLWIYETNVPRHIKEILKNSLYEVLEQEQDGEKITWLKACIRPVYGADFFPEINPRIRFGKPKKSK</sequence>
<accession>A0A123TC51</accession>
<gene>
    <name evidence="1" type="ORF">ERS132416_01951</name>
</gene>
<reference evidence="1 2" key="1">
    <citation type="submission" date="2016-02" db="EMBL/GenBank/DDBJ databases">
        <authorList>
            <consortium name="Pathogen Informatics"/>
        </authorList>
    </citation>
    <scope>NUCLEOTIDE SEQUENCE [LARGE SCALE GENOMIC DNA]</scope>
    <source>
        <strain evidence="1 2">LSS54</strain>
    </source>
</reference>
<proteinExistence type="predicted"/>
<evidence type="ECO:0000313" key="2">
    <source>
        <dbReference type="Proteomes" id="UP000073494"/>
    </source>
</evidence>
<organism evidence="1 2">
    <name type="scientific">Streptococcus suis</name>
    <dbReference type="NCBI Taxonomy" id="1307"/>
    <lineage>
        <taxon>Bacteria</taxon>
        <taxon>Bacillati</taxon>
        <taxon>Bacillota</taxon>
        <taxon>Bacilli</taxon>
        <taxon>Lactobacillales</taxon>
        <taxon>Streptococcaceae</taxon>
        <taxon>Streptococcus</taxon>
    </lineage>
</organism>
<dbReference type="RefSeq" id="WP_044775720.1">
    <property type="nucleotide sequence ID" value="NZ_CEFG01000352.1"/>
</dbReference>
<protein>
    <submittedName>
        <fullName evidence="1">Uncharacterized protein</fullName>
    </submittedName>
</protein>
<name>A0A123TC51_STRSU</name>
<dbReference type="Proteomes" id="UP000073494">
    <property type="component" value="Unassembled WGS sequence"/>
</dbReference>
<evidence type="ECO:0000313" key="1">
    <source>
        <dbReference type="EMBL" id="CYV12677.1"/>
    </source>
</evidence>